<dbReference type="SUPFAM" id="SSF55205">
    <property type="entry name" value="EPT/RTPC-like"/>
    <property type="match status" value="1"/>
</dbReference>
<keyword evidence="10" id="KW-1185">Reference proteome</keyword>
<gene>
    <name evidence="9" type="ORF">Agub_g6879</name>
</gene>
<feature type="active site" description="Tele-AMP-histidine intermediate" evidence="5">
    <location>
        <position position="339"/>
    </location>
</feature>
<comment type="caution">
    <text evidence="9">The sequence shown here is derived from an EMBL/GenBank/DDBJ whole genome shotgun (WGS) entry which is preliminary data.</text>
</comment>
<dbReference type="InterPro" id="IPR023797">
    <property type="entry name" value="RNA3'_phos_cyclase_dom"/>
</dbReference>
<dbReference type="InterPro" id="IPR020719">
    <property type="entry name" value="RNA3'_term_phos_cycl-like_CS"/>
</dbReference>
<dbReference type="PROSITE" id="PS01287">
    <property type="entry name" value="RTC"/>
    <property type="match status" value="1"/>
</dbReference>
<dbReference type="Pfam" id="PF05189">
    <property type="entry name" value="RTC_insert"/>
    <property type="match status" value="1"/>
</dbReference>
<dbReference type="NCBIfam" id="TIGR03400">
    <property type="entry name" value="18S_RNA_Rcl1p"/>
    <property type="match status" value="1"/>
</dbReference>
<dbReference type="InterPro" id="IPR036553">
    <property type="entry name" value="RPTC_insert"/>
</dbReference>
<dbReference type="InterPro" id="IPR000228">
    <property type="entry name" value="RNA3'_term_phos_cyc"/>
</dbReference>
<dbReference type="InterPro" id="IPR013792">
    <property type="entry name" value="RNA3'P_cycl/enolpyr_Trfase_a/b"/>
</dbReference>
<dbReference type="Proteomes" id="UP001054857">
    <property type="component" value="Unassembled WGS sequence"/>
</dbReference>
<evidence type="ECO:0000259" key="7">
    <source>
        <dbReference type="Pfam" id="PF01137"/>
    </source>
</evidence>
<evidence type="ECO:0000313" key="10">
    <source>
        <dbReference type="Proteomes" id="UP001054857"/>
    </source>
</evidence>
<dbReference type="PANTHER" id="PTHR11096:SF1">
    <property type="entry name" value="RNA 3'-TERMINAL PHOSPHATE CYCLASE-LIKE PROTEIN"/>
    <property type="match status" value="1"/>
</dbReference>
<keyword evidence="3" id="KW-0690">Ribosome biogenesis</keyword>
<dbReference type="PIRSF" id="PIRSF005378">
    <property type="entry name" value="RNA3'_term_phos_cycl_euk"/>
    <property type="match status" value="1"/>
</dbReference>
<dbReference type="AlphaFoldDB" id="A0AAD3DPK8"/>
<evidence type="ECO:0000256" key="1">
    <source>
        <dbReference type="ARBA" id="ARBA00004604"/>
    </source>
</evidence>
<evidence type="ECO:0000313" key="9">
    <source>
        <dbReference type="EMBL" id="GFR45493.1"/>
    </source>
</evidence>
<evidence type="ECO:0008006" key="11">
    <source>
        <dbReference type="Google" id="ProtNLM"/>
    </source>
</evidence>
<dbReference type="EMBL" id="BMAR01000010">
    <property type="protein sequence ID" value="GFR45493.1"/>
    <property type="molecule type" value="Genomic_DNA"/>
</dbReference>
<dbReference type="GO" id="GO:0005730">
    <property type="term" value="C:nucleolus"/>
    <property type="evidence" value="ECO:0007669"/>
    <property type="project" value="UniProtKB-SubCell"/>
</dbReference>
<dbReference type="GO" id="GO:0004521">
    <property type="term" value="F:RNA endonuclease activity"/>
    <property type="evidence" value="ECO:0007669"/>
    <property type="project" value="TreeGrafter"/>
</dbReference>
<keyword evidence="4" id="KW-0539">Nucleus</keyword>
<dbReference type="InterPro" id="IPR013791">
    <property type="entry name" value="RNA3'-term_phos_cycl_insert"/>
</dbReference>
<dbReference type="PANTHER" id="PTHR11096">
    <property type="entry name" value="RNA 3' TERMINAL PHOSPHATE CYCLASE"/>
    <property type="match status" value="1"/>
</dbReference>
<sequence length="383" mass="40805">MLKFKGCQHFRQRLVCSTLSGRPIRIDDIRAADPESPGLRDFEASFLRLLEKLTNGCVVEINETGTSLRYRPGVVVCGSGLSHDCGSSRSIGYFLEPLLILGLYGKKPLSITLRGITNDGTDPGVDTFRTVTLPLLRKALGLEDGLELRVVSRGAAPGGGGEVVLRVPMVKQLGPVKMEDEGMVKRIRGVAYSMKVSPQVTNRMVDGARGVLNALLADVYVFTDATSGLSSGKSPGYGITLVAETTSGCLVSAEACCAARRREGDAEGAAAGGALDDSEQQGGRQQVPEDVGVTAAHMLLEEIRRGGVVDGSHQGLMLLLCALGPEEANSLRLGPLTPHAVRTLRHIRDFFGVTFSLRPERSSSTLFATCVGANVRNVSRRVT</sequence>
<dbReference type="InterPro" id="IPR016443">
    <property type="entry name" value="RNA3'_term_phos_cyc_type_2"/>
</dbReference>
<feature type="region of interest" description="Disordered" evidence="6">
    <location>
        <begin position="268"/>
        <end position="287"/>
    </location>
</feature>
<comment type="similarity">
    <text evidence="2">Belongs to the RNA 3'-terminal cyclase family. Type 2 subfamily.</text>
</comment>
<feature type="domain" description="RNA 3'-terminal phosphate cyclase insert" evidence="8">
    <location>
        <begin position="180"/>
        <end position="304"/>
    </location>
</feature>
<evidence type="ECO:0000259" key="8">
    <source>
        <dbReference type="Pfam" id="PF05189"/>
    </source>
</evidence>
<evidence type="ECO:0000256" key="4">
    <source>
        <dbReference type="ARBA" id="ARBA00023242"/>
    </source>
</evidence>
<dbReference type="InterPro" id="IPR037136">
    <property type="entry name" value="RNA3'_phos_cyclase_dom_sf"/>
</dbReference>
<dbReference type="FunFam" id="3.30.360.20:FF:000001">
    <property type="entry name" value="RNA terminal phosphate cyclase-like 1"/>
    <property type="match status" value="1"/>
</dbReference>
<evidence type="ECO:0000256" key="3">
    <source>
        <dbReference type="ARBA" id="ARBA00022517"/>
    </source>
</evidence>
<accession>A0AAD3DPK8</accession>
<name>A0AAD3DPK8_9CHLO</name>
<dbReference type="Gene3D" id="3.30.360.20">
    <property type="entry name" value="RNA 3'-terminal phosphate cyclase, insert domain"/>
    <property type="match status" value="1"/>
</dbReference>
<protein>
    <recommendedName>
        <fullName evidence="11">RNA 3'-terminal phosphate cyclase-like protein</fullName>
    </recommendedName>
</protein>
<dbReference type="Pfam" id="PF01137">
    <property type="entry name" value="RTC"/>
    <property type="match status" value="1"/>
</dbReference>
<dbReference type="GO" id="GO:0000479">
    <property type="term" value="P:endonucleolytic cleavage of tricistronic rRNA transcript (SSU-rRNA, 5.8S rRNA, LSU-rRNA)"/>
    <property type="evidence" value="ECO:0007669"/>
    <property type="project" value="TreeGrafter"/>
</dbReference>
<evidence type="ECO:0000256" key="6">
    <source>
        <dbReference type="SAM" id="MobiDB-lite"/>
    </source>
</evidence>
<reference evidence="9 10" key="1">
    <citation type="journal article" date="2021" name="Sci. Rep.">
        <title>Genome sequencing of the multicellular alga Astrephomene provides insights into convergent evolution of germ-soma differentiation.</title>
        <authorList>
            <person name="Yamashita S."/>
            <person name="Yamamoto K."/>
            <person name="Matsuzaki R."/>
            <person name="Suzuki S."/>
            <person name="Yamaguchi H."/>
            <person name="Hirooka S."/>
            <person name="Minakuchi Y."/>
            <person name="Miyagishima S."/>
            <person name="Kawachi M."/>
            <person name="Toyoda A."/>
            <person name="Nozaki H."/>
        </authorList>
    </citation>
    <scope>NUCLEOTIDE SEQUENCE [LARGE SCALE GENOMIC DNA]</scope>
    <source>
        <strain evidence="9 10">NIES-4017</strain>
    </source>
</reference>
<proteinExistence type="inferred from homology"/>
<dbReference type="Gene3D" id="3.65.10.20">
    <property type="entry name" value="RNA 3'-terminal phosphate cyclase domain"/>
    <property type="match status" value="1"/>
</dbReference>
<evidence type="ECO:0000256" key="2">
    <source>
        <dbReference type="ARBA" id="ARBA00007089"/>
    </source>
</evidence>
<dbReference type="CDD" id="cd00875">
    <property type="entry name" value="RNA_Cyclase_Class_I"/>
    <property type="match status" value="1"/>
</dbReference>
<evidence type="ECO:0000256" key="5">
    <source>
        <dbReference type="PIRSR" id="PIRSR005378-1"/>
    </source>
</evidence>
<feature type="domain" description="RNA 3'-terminal phosphate cyclase" evidence="7">
    <location>
        <begin position="3"/>
        <end position="356"/>
    </location>
</feature>
<organism evidence="9 10">
    <name type="scientific">Astrephomene gubernaculifera</name>
    <dbReference type="NCBI Taxonomy" id="47775"/>
    <lineage>
        <taxon>Eukaryota</taxon>
        <taxon>Viridiplantae</taxon>
        <taxon>Chlorophyta</taxon>
        <taxon>core chlorophytes</taxon>
        <taxon>Chlorophyceae</taxon>
        <taxon>CS clade</taxon>
        <taxon>Chlamydomonadales</taxon>
        <taxon>Astrephomenaceae</taxon>
        <taxon>Astrephomene</taxon>
    </lineage>
</organism>
<comment type="subcellular location">
    <subcellularLocation>
        <location evidence="1">Nucleus</location>
        <location evidence="1">Nucleolus</location>
    </subcellularLocation>
</comment>